<dbReference type="SUPFAM" id="SSF56672">
    <property type="entry name" value="DNA/RNA polymerases"/>
    <property type="match status" value="1"/>
</dbReference>
<keyword evidence="4" id="KW-1185">Reference proteome</keyword>
<evidence type="ECO:0000259" key="1">
    <source>
        <dbReference type="Pfam" id="PF07727"/>
    </source>
</evidence>
<dbReference type="EMBL" id="CACVBM020001455">
    <property type="protein sequence ID" value="CAA7050817.1"/>
    <property type="molecule type" value="Genomic_DNA"/>
</dbReference>
<dbReference type="EMBL" id="CACVBM020001078">
    <property type="protein sequence ID" value="CAA7029223.1"/>
    <property type="molecule type" value="Genomic_DNA"/>
</dbReference>
<dbReference type="CDD" id="cd09272">
    <property type="entry name" value="RNase_HI_RT_Ty1"/>
    <property type="match status" value="1"/>
</dbReference>
<name>A0A6D2ILG6_9BRAS</name>
<dbReference type="AlphaFoldDB" id="A0A6D2ILG6"/>
<organism evidence="2 4">
    <name type="scientific">Microthlaspi erraticum</name>
    <dbReference type="NCBI Taxonomy" id="1685480"/>
    <lineage>
        <taxon>Eukaryota</taxon>
        <taxon>Viridiplantae</taxon>
        <taxon>Streptophyta</taxon>
        <taxon>Embryophyta</taxon>
        <taxon>Tracheophyta</taxon>
        <taxon>Spermatophyta</taxon>
        <taxon>Magnoliopsida</taxon>
        <taxon>eudicotyledons</taxon>
        <taxon>Gunneridae</taxon>
        <taxon>Pentapetalae</taxon>
        <taxon>rosids</taxon>
        <taxon>malvids</taxon>
        <taxon>Brassicales</taxon>
        <taxon>Brassicaceae</taxon>
        <taxon>Coluteocarpeae</taxon>
        <taxon>Microthlaspi</taxon>
    </lineage>
</organism>
<evidence type="ECO:0000313" key="4">
    <source>
        <dbReference type="Proteomes" id="UP000467841"/>
    </source>
</evidence>
<dbReference type="InterPro" id="IPR043502">
    <property type="entry name" value="DNA/RNA_pol_sf"/>
</dbReference>
<gene>
    <name evidence="2" type="ORF">MERR_LOCUS16458</name>
    <name evidence="3" type="ORF">MERR_LOCUS38052</name>
</gene>
<accession>A0A6D2ILG6</accession>
<dbReference type="Proteomes" id="UP000467841">
    <property type="component" value="Unassembled WGS sequence"/>
</dbReference>
<sequence>MIINNSESSVHDFIDALSSCFKLRDLGEAKYFLGLEIARSFQGISVCQRKYVLELLEVTGFLGCKPSSVPLDPGVKLTKDAGTPLTDPTSYRKIVGKLMYLHTTRPDISYSVNTLCQFSHDPRDVHLKAAHKVLRYLKGSVGQGLFYAADSSFDLHGYTDSDWGTSTDDRKSISGYCMFIGDSLVSWKSKK</sequence>
<protein>
    <recommendedName>
        <fullName evidence="1">Reverse transcriptase Ty1/copia-type domain-containing protein</fullName>
    </recommendedName>
</protein>
<dbReference type="OrthoDB" id="414945at2759"/>
<evidence type="ECO:0000313" key="3">
    <source>
        <dbReference type="EMBL" id="CAA7050817.1"/>
    </source>
</evidence>
<feature type="domain" description="Reverse transcriptase Ty1/copia-type" evidence="1">
    <location>
        <begin position="4"/>
        <end position="71"/>
    </location>
</feature>
<evidence type="ECO:0000313" key="2">
    <source>
        <dbReference type="EMBL" id="CAA7029223.1"/>
    </source>
</evidence>
<dbReference type="InterPro" id="IPR013103">
    <property type="entry name" value="RVT_2"/>
</dbReference>
<dbReference type="Pfam" id="PF07727">
    <property type="entry name" value="RVT_2"/>
    <property type="match status" value="1"/>
</dbReference>
<reference evidence="2 4" key="1">
    <citation type="submission" date="2020-01" db="EMBL/GenBank/DDBJ databases">
        <authorList>
            <person name="Mishra B."/>
        </authorList>
    </citation>
    <scope>NUCLEOTIDE SEQUENCE [LARGE SCALE GENOMIC DNA]</scope>
</reference>
<dbReference type="PANTHER" id="PTHR11439">
    <property type="entry name" value="GAG-POL-RELATED RETROTRANSPOSON"/>
    <property type="match status" value="1"/>
</dbReference>
<dbReference type="PANTHER" id="PTHR11439:SF470">
    <property type="entry name" value="CYSTEINE-RICH RLK (RECEPTOR-LIKE PROTEIN KINASE) 8"/>
    <property type="match status" value="1"/>
</dbReference>
<proteinExistence type="predicted"/>